<protein>
    <submittedName>
        <fullName evidence="1">Uncharacterized protein</fullName>
    </submittedName>
</protein>
<dbReference type="EMBL" id="JAWDJW010000110">
    <property type="protein sequence ID" value="KAK3081624.1"/>
    <property type="molecule type" value="Genomic_DNA"/>
</dbReference>
<keyword evidence="2" id="KW-1185">Reference proteome</keyword>
<sequence>MSQASGIPNLNTLRGSLRPGGRGRGRGRGATSEDTSNEDSTESKDTIVQQTDNDASVSRMSAVEVGYLEDEFAKPLLQGNVARRYPIINRGTYVRTTAIDLLVDKFLATYPEHKKQIISLGAGSDTRYFRITSNKPSVSLVYHELDFQSNTTQKVAAIQRSTKLLKAVQSLLPSSSDLVFSVDDGSLHSPTYNIHPLDLRTLISESSIPALPNLNSSLPTLILSECCLIYLTPTHADAILNTLTRTLVPAPTPVSIIIYEPIHPHDAFGRVMVSNLAARGIVLQTLNRYSSRTRQKARLRAAAFSSRQMAADVDFIWERWVSNAEKDRVAGLEMLDEIEEWRLLAQHYCVTWGWRDGDSVGSNVFNKAWEDVLGQERDDEVNLA</sequence>
<organism evidence="1 2">
    <name type="scientific">Coniosporium uncinatum</name>
    <dbReference type="NCBI Taxonomy" id="93489"/>
    <lineage>
        <taxon>Eukaryota</taxon>
        <taxon>Fungi</taxon>
        <taxon>Dikarya</taxon>
        <taxon>Ascomycota</taxon>
        <taxon>Pezizomycotina</taxon>
        <taxon>Dothideomycetes</taxon>
        <taxon>Dothideomycetes incertae sedis</taxon>
        <taxon>Coniosporium</taxon>
    </lineage>
</organism>
<comment type="caution">
    <text evidence="1">The sequence shown here is derived from an EMBL/GenBank/DDBJ whole genome shotgun (WGS) entry which is preliminary data.</text>
</comment>
<reference evidence="1" key="1">
    <citation type="submission" date="2024-09" db="EMBL/GenBank/DDBJ databases">
        <title>Black Yeasts Isolated from many extreme environments.</title>
        <authorList>
            <person name="Coleine C."/>
            <person name="Stajich J.E."/>
            <person name="Selbmann L."/>
        </authorList>
    </citation>
    <scope>NUCLEOTIDE SEQUENCE</scope>
    <source>
        <strain evidence="1">CCFEE 5737</strain>
    </source>
</reference>
<dbReference type="Proteomes" id="UP001186974">
    <property type="component" value="Unassembled WGS sequence"/>
</dbReference>
<accession>A0ACC3DYJ0</accession>
<gene>
    <name evidence="1" type="ORF">LTS18_004688</name>
</gene>
<proteinExistence type="predicted"/>
<evidence type="ECO:0000313" key="1">
    <source>
        <dbReference type="EMBL" id="KAK3081624.1"/>
    </source>
</evidence>
<name>A0ACC3DYJ0_9PEZI</name>
<evidence type="ECO:0000313" key="2">
    <source>
        <dbReference type="Proteomes" id="UP001186974"/>
    </source>
</evidence>